<proteinExistence type="predicted"/>
<dbReference type="EMBL" id="JAPUUL010002532">
    <property type="protein sequence ID" value="KAJ8125160.1"/>
    <property type="molecule type" value="Genomic_DNA"/>
</dbReference>
<gene>
    <name evidence="1" type="ORF">O1611_g8481</name>
</gene>
<dbReference type="Proteomes" id="UP001153332">
    <property type="component" value="Unassembled WGS sequence"/>
</dbReference>
<sequence>MMEGSDAELSLKLISNICIDSINDIQQGLPNDERHHAQLDEAKIGLIRWGRDICMDSNPRFIIDEPRDEPCLQAKIIAFSTPERGSKLTSTYGTDTRGSGERVELMIRLVKDLEHIRLFLMGATPQSPFPNVAREGATAIESKANSASLPRWLFHGPRKFGTWMDESERDSFPLLVLAGPMSGLKSREAAAGYIAGLLVQDTELFDLCHQASIVLDRVQFGIQNEDLLRTFHRGLCAPKPESSGVSVIYVLGFQDLRWAISWDMYEIVITSYAPINEETELRRYESIDEAQTHRPDKSYTVNFVPGGVQSTTSTTLGPNVRTAYLDDWNRRYGGDTPSVRVLARTPMSITSSEPFENYKESWRKFLLDLSNKFADSADRDSLTYSLSPSSPIPARTLGSKALSYLERLGQPAVRSGFERIYWQSALGKLIYIDIKPSHQDGVKILQELLRKASQKHLQAASHGNESSRSSRAVQQPEAAHLRNVSSSNIAGYDSSPS</sequence>
<evidence type="ECO:0000313" key="2">
    <source>
        <dbReference type="Proteomes" id="UP001153332"/>
    </source>
</evidence>
<reference evidence="1" key="1">
    <citation type="submission" date="2022-12" db="EMBL/GenBank/DDBJ databases">
        <title>Genome Sequence of Lasiodiplodia mahajangana.</title>
        <authorList>
            <person name="Buettner E."/>
        </authorList>
    </citation>
    <scope>NUCLEOTIDE SEQUENCE</scope>
    <source>
        <strain evidence="1">VT137</strain>
    </source>
</reference>
<organism evidence="1 2">
    <name type="scientific">Lasiodiplodia mahajangana</name>
    <dbReference type="NCBI Taxonomy" id="1108764"/>
    <lineage>
        <taxon>Eukaryota</taxon>
        <taxon>Fungi</taxon>
        <taxon>Dikarya</taxon>
        <taxon>Ascomycota</taxon>
        <taxon>Pezizomycotina</taxon>
        <taxon>Dothideomycetes</taxon>
        <taxon>Dothideomycetes incertae sedis</taxon>
        <taxon>Botryosphaeriales</taxon>
        <taxon>Botryosphaeriaceae</taxon>
        <taxon>Lasiodiplodia</taxon>
    </lineage>
</organism>
<keyword evidence="2" id="KW-1185">Reference proteome</keyword>
<evidence type="ECO:0000313" key="1">
    <source>
        <dbReference type="EMBL" id="KAJ8125160.1"/>
    </source>
</evidence>
<protein>
    <submittedName>
        <fullName evidence="1">Uncharacterized protein</fullName>
    </submittedName>
</protein>
<accession>A0ACC2JCG7</accession>
<name>A0ACC2JCG7_9PEZI</name>
<comment type="caution">
    <text evidence="1">The sequence shown here is derived from an EMBL/GenBank/DDBJ whole genome shotgun (WGS) entry which is preliminary data.</text>
</comment>